<dbReference type="PROSITE" id="PS00409">
    <property type="entry name" value="PROKAR_NTER_METHYL"/>
    <property type="match status" value="1"/>
</dbReference>
<keyword evidence="3" id="KW-1003">Cell membrane</keyword>
<organism evidence="13 14">
    <name type="scientific">Curvibacter cyanobacteriorum</name>
    <dbReference type="NCBI Taxonomy" id="3026422"/>
    <lineage>
        <taxon>Bacteria</taxon>
        <taxon>Pseudomonadati</taxon>
        <taxon>Pseudomonadota</taxon>
        <taxon>Betaproteobacteria</taxon>
        <taxon>Burkholderiales</taxon>
        <taxon>Comamonadaceae</taxon>
        <taxon>Curvibacter</taxon>
    </lineage>
</organism>
<sequence>MTHRAAPARGFTLIELMVTLVLVVALATVAVPSFIAFQRNSELTSISNSLLASINAARSEAMKRNQHALVTPVSGSNWAGGWRVYVSQRYGSDATTYNESGSTPDLLIQQQAALPSYISVSTSDSAGTSMGQIRFDGSGYSKNAAGGAFQAMTLRVRRTDVPSGQQDAETRIVVVSTSGRVRVCKPSTDTSCTTTATQ</sequence>
<evidence type="ECO:0000256" key="5">
    <source>
        <dbReference type="ARBA" id="ARBA00022519"/>
    </source>
</evidence>
<dbReference type="InterPro" id="IPR022346">
    <property type="entry name" value="T2SS_GspH"/>
</dbReference>
<evidence type="ECO:0000256" key="1">
    <source>
        <dbReference type="ARBA" id="ARBA00004377"/>
    </source>
</evidence>
<comment type="subcellular location">
    <subcellularLocation>
        <location evidence="1">Cell inner membrane</location>
        <topology evidence="1">Single-pass membrane protein</topology>
    </subcellularLocation>
</comment>
<dbReference type="Gene3D" id="3.55.40.10">
    <property type="entry name" value="minor pseudopilin epsh domain"/>
    <property type="match status" value="1"/>
</dbReference>
<keyword evidence="7 11" id="KW-1133">Transmembrane helix</keyword>
<evidence type="ECO:0000256" key="2">
    <source>
        <dbReference type="ARBA" id="ARBA00021549"/>
    </source>
</evidence>
<evidence type="ECO:0000256" key="4">
    <source>
        <dbReference type="ARBA" id="ARBA00022481"/>
    </source>
</evidence>
<dbReference type="InterPro" id="IPR045584">
    <property type="entry name" value="Pilin-like"/>
</dbReference>
<protein>
    <recommendedName>
        <fullName evidence="2">Type II secretion system protein H</fullName>
    </recommendedName>
    <alternativeName>
        <fullName evidence="10">General secretion pathway protein H</fullName>
    </alternativeName>
</protein>
<keyword evidence="6 11" id="KW-0812">Transmembrane</keyword>
<feature type="transmembrane region" description="Helical" evidence="11">
    <location>
        <begin position="12"/>
        <end position="37"/>
    </location>
</feature>
<evidence type="ECO:0000259" key="12">
    <source>
        <dbReference type="Pfam" id="PF12019"/>
    </source>
</evidence>
<keyword evidence="5" id="KW-0997">Cell inner membrane</keyword>
<keyword evidence="14" id="KW-1185">Reference proteome</keyword>
<dbReference type="Proteomes" id="UP001528673">
    <property type="component" value="Unassembled WGS sequence"/>
</dbReference>
<proteinExistence type="inferred from homology"/>
<dbReference type="InterPro" id="IPR012902">
    <property type="entry name" value="N_methyl_site"/>
</dbReference>
<feature type="domain" description="General secretion pathway GspH" evidence="12">
    <location>
        <begin position="48"/>
        <end position="179"/>
    </location>
</feature>
<evidence type="ECO:0000256" key="3">
    <source>
        <dbReference type="ARBA" id="ARBA00022475"/>
    </source>
</evidence>
<reference evidence="13 14" key="1">
    <citation type="submission" date="2023-02" db="EMBL/GenBank/DDBJ databases">
        <title>Bacterial whole genomic sequence of Curvibacter sp. HBC61.</title>
        <authorList>
            <person name="Le V."/>
            <person name="Ko S.-R."/>
            <person name="Ahn C.-Y."/>
            <person name="Oh H.-M."/>
        </authorList>
    </citation>
    <scope>NUCLEOTIDE SEQUENCE [LARGE SCALE GENOMIC DNA]</scope>
    <source>
        <strain evidence="13 14">HBC61</strain>
    </source>
</reference>
<evidence type="ECO:0000256" key="9">
    <source>
        <dbReference type="ARBA" id="ARBA00025772"/>
    </source>
</evidence>
<dbReference type="EMBL" id="JAQSIP010000001">
    <property type="protein sequence ID" value="MDD0837383.1"/>
    <property type="molecule type" value="Genomic_DNA"/>
</dbReference>
<dbReference type="Pfam" id="PF07963">
    <property type="entry name" value="N_methyl"/>
    <property type="match status" value="1"/>
</dbReference>
<evidence type="ECO:0000256" key="10">
    <source>
        <dbReference type="ARBA" id="ARBA00030775"/>
    </source>
</evidence>
<comment type="similarity">
    <text evidence="9">Belongs to the GSP H family.</text>
</comment>
<evidence type="ECO:0000256" key="8">
    <source>
        <dbReference type="ARBA" id="ARBA00023136"/>
    </source>
</evidence>
<evidence type="ECO:0000313" key="13">
    <source>
        <dbReference type="EMBL" id="MDD0837383.1"/>
    </source>
</evidence>
<evidence type="ECO:0000256" key="7">
    <source>
        <dbReference type="ARBA" id="ARBA00022989"/>
    </source>
</evidence>
<gene>
    <name evidence="13" type="ORF">PSQ40_02245</name>
</gene>
<keyword evidence="4" id="KW-0488">Methylation</keyword>
<name>A0ABT5MXC8_9BURK</name>
<evidence type="ECO:0000256" key="6">
    <source>
        <dbReference type="ARBA" id="ARBA00022692"/>
    </source>
</evidence>
<evidence type="ECO:0000313" key="14">
    <source>
        <dbReference type="Proteomes" id="UP001528673"/>
    </source>
</evidence>
<evidence type="ECO:0000256" key="11">
    <source>
        <dbReference type="SAM" id="Phobius"/>
    </source>
</evidence>
<dbReference type="NCBIfam" id="TIGR02532">
    <property type="entry name" value="IV_pilin_GFxxxE"/>
    <property type="match status" value="1"/>
</dbReference>
<dbReference type="SUPFAM" id="SSF54523">
    <property type="entry name" value="Pili subunits"/>
    <property type="match status" value="1"/>
</dbReference>
<accession>A0ABT5MXC8</accession>
<dbReference type="Pfam" id="PF12019">
    <property type="entry name" value="GspH"/>
    <property type="match status" value="1"/>
</dbReference>
<keyword evidence="8 11" id="KW-0472">Membrane</keyword>
<comment type="caution">
    <text evidence="13">The sequence shown here is derived from an EMBL/GenBank/DDBJ whole genome shotgun (WGS) entry which is preliminary data.</text>
</comment>
<dbReference type="RefSeq" id="WP_273948426.1">
    <property type="nucleotide sequence ID" value="NZ_JAQSIP010000001.1"/>
</dbReference>